<dbReference type="Proteomes" id="UP001055429">
    <property type="component" value="Chromosome"/>
</dbReference>
<gene>
    <name evidence="2" type="ORF">M8231_02485</name>
</gene>
<dbReference type="RefSeq" id="WP_250202168.1">
    <property type="nucleotide sequence ID" value="NZ_CP097649.1"/>
</dbReference>
<organism evidence="2 3">
    <name type="scientific">Brevundimonas albigilva</name>
    <dbReference type="NCBI Taxonomy" id="1312364"/>
    <lineage>
        <taxon>Bacteria</taxon>
        <taxon>Pseudomonadati</taxon>
        <taxon>Pseudomonadota</taxon>
        <taxon>Alphaproteobacteria</taxon>
        <taxon>Caulobacterales</taxon>
        <taxon>Caulobacteraceae</taxon>
        <taxon>Brevundimonas</taxon>
    </lineage>
</organism>
<name>A0ABY4SS31_9CAUL</name>
<feature type="transmembrane region" description="Helical" evidence="1">
    <location>
        <begin position="59"/>
        <end position="83"/>
    </location>
</feature>
<keyword evidence="1" id="KW-0472">Membrane</keyword>
<accession>A0ABY4SS31</accession>
<keyword evidence="1" id="KW-1133">Transmembrane helix</keyword>
<sequence>MVKRLGTRRPARPLAEGRWFWRRLYALTVTAALFWLLRGAVRATPPERLPETANGLMTLMALILVLYLVAPTAQQLAAVAANLRLRLAVRGRP</sequence>
<evidence type="ECO:0000313" key="3">
    <source>
        <dbReference type="Proteomes" id="UP001055429"/>
    </source>
</evidence>
<evidence type="ECO:0000256" key="1">
    <source>
        <dbReference type="SAM" id="Phobius"/>
    </source>
</evidence>
<proteinExistence type="predicted"/>
<keyword evidence="1" id="KW-0812">Transmembrane</keyword>
<reference evidence="2" key="1">
    <citation type="submission" date="2022-05" db="EMBL/GenBank/DDBJ databases">
        <title>Brevundimonas albigilva TT17 genome sequence.</title>
        <authorList>
            <person name="Lee K."/>
            <person name="Son H."/>
        </authorList>
    </citation>
    <scope>NUCLEOTIDE SEQUENCE</scope>
    <source>
        <strain evidence="2">TT17</strain>
    </source>
</reference>
<dbReference type="EMBL" id="CP097649">
    <property type="protein sequence ID" value="URI15879.1"/>
    <property type="molecule type" value="Genomic_DNA"/>
</dbReference>
<evidence type="ECO:0000313" key="2">
    <source>
        <dbReference type="EMBL" id="URI15879.1"/>
    </source>
</evidence>
<protein>
    <submittedName>
        <fullName evidence="2">Uncharacterized protein</fullName>
    </submittedName>
</protein>
<keyword evidence="3" id="KW-1185">Reference proteome</keyword>